<proteinExistence type="inferred from homology"/>
<keyword evidence="11" id="KW-1185">Reference proteome</keyword>
<comment type="caution">
    <text evidence="10">The sequence shown here is derived from an EMBL/GenBank/DDBJ whole genome shotgun (WGS) entry which is preliminary data.</text>
</comment>
<keyword evidence="4 7" id="KW-0812">Transmembrane</keyword>
<dbReference type="GO" id="GO:0005886">
    <property type="term" value="C:plasma membrane"/>
    <property type="evidence" value="ECO:0007669"/>
    <property type="project" value="UniProtKB-SubCell"/>
</dbReference>
<evidence type="ECO:0000256" key="4">
    <source>
        <dbReference type="ARBA" id="ARBA00022692"/>
    </source>
</evidence>
<organism evidence="10 11">
    <name type="scientific">Heliobacterium mobile</name>
    <name type="common">Heliobacillus mobilis</name>
    <dbReference type="NCBI Taxonomy" id="28064"/>
    <lineage>
        <taxon>Bacteria</taxon>
        <taxon>Bacillati</taxon>
        <taxon>Bacillota</taxon>
        <taxon>Clostridia</taxon>
        <taxon>Eubacteriales</taxon>
        <taxon>Heliobacteriaceae</taxon>
        <taxon>Heliobacterium</taxon>
    </lineage>
</organism>
<dbReference type="EMBL" id="WNKU01000004">
    <property type="protein sequence ID" value="MTV48543.1"/>
    <property type="molecule type" value="Genomic_DNA"/>
</dbReference>
<keyword evidence="5 7" id="KW-1133">Transmembrane helix</keyword>
<dbReference type="OrthoDB" id="9778331at2"/>
<accession>A0A6I3SI29</accession>
<sequence>MTLIRTIFAYFFVLLLTRLLGRKALSHMTISDFISAIILGEMTALLAIEGQRSVSALVALVVFGSLAIIADFTHIKSFTARKLFDSEPIVLIENGKIIEQNLSKTRVTLNEMNSILRQKNVFNVGDVEFALLENDGEISVQLKSQKQPLTPLDLQIPTKYQGLTKDIIIDGEVMWENLEQANLDKGWLNRELNRFGINNPSEVFYAGLDTSGNLYISEKRKRVELEGEYGIE</sequence>
<dbReference type="InterPro" id="IPR023090">
    <property type="entry name" value="UPF0702_alpha/beta_dom_sf"/>
</dbReference>
<comment type="subcellular location">
    <subcellularLocation>
        <location evidence="1">Cell membrane</location>
        <topology evidence="1">Multi-pass membrane protein</topology>
    </subcellularLocation>
</comment>
<dbReference type="InterPro" id="IPR048454">
    <property type="entry name" value="YetF_N"/>
</dbReference>
<name>A0A6I3SI29_HELMO</name>
<feature type="domain" description="YetF-like N-terminal transmembrane" evidence="9">
    <location>
        <begin position="2"/>
        <end position="42"/>
    </location>
</feature>
<feature type="transmembrane region" description="Helical" evidence="7">
    <location>
        <begin position="54"/>
        <end position="73"/>
    </location>
</feature>
<dbReference type="Pfam" id="PF20730">
    <property type="entry name" value="YetF_N"/>
    <property type="match status" value="1"/>
</dbReference>
<evidence type="ECO:0000256" key="3">
    <source>
        <dbReference type="ARBA" id="ARBA00022475"/>
    </source>
</evidence>
<reference evidence="10 11" key="1">
    <citation type="submission" date="2019-11" db="EMBL/GenBank/DDBJ databases">
        <title>Whole-genome sequence of a the green, strictly anaerobic photosynthetic bacterium Heliobacillus mobilis DSM 6151.</title>
        <authorList>
            <person name="Kyndt J.A."/>
            <person name="Meyer T.E."/>
        </authorList>
    </citation>
    <scope>NUCLEOTIDE SEQUENCE [LARGE SCALE GENOMIC DNA]</scope>
    <source>
        <strain evidence="10 11">DSM 6151</strain>
    </source>
</reference>
<feature type="transmembrane region" description="Helical" evidence="7">
    <location>
        <begin position="6"/>
        <end position="21"/>
    </location>
</feature>
<evidence type="ECO:0000256" key="1">
    <source>
        <dbReference type="ARBA" id="ARBA00004651"/>
    </source>
</evidence>
<dbReference type="Proteomes" id="UP000430670">
    <property type="component" value="Unassembled WGS sequence"/>
</dbReference>
<keyword evidence="3" id="KW-1003">Cell membrane</keyword>
<protein>
    <submittedName>
        <fullName evidence="10">DUF421 domain-containing protein</fullName>
    </submittedName>
</protein>
<dbReference type="AlphaFoldDB" id="A0A6I3SI29"/>
<dbReference type="PANTHER" id="PTHR34582">
    <property type="entry name" value="UPF0702 TRANSMEMBRANE PROTEIN YCAP"/>
    <property type="match status" value="1"/>
</dbReference>
<dbReference type="Pfam" id="PF04239">
    <property type="entry name" value="DUF421"/>
    <property type="match status" value="1"/>
</dbReference>
<evidence type="ECO:0000259" key="9">
    <source>
        <dbReference type="Pfam" id="PF20730"/>
    </source>
</evidence>
<dbReference type="InterPro" id="IPR007353">
    <property type="entry name" value="DUF421"/>
</dbReference>
<dbReference type="Gene3D" id="3.30.240.20">
    <property type="entry name" value="bsu07140 like domains"/>
    <property type="match status" value="2"/>
</dbReference>
<evidence type="ECO:0000313" key="11">
    <source>
        <dbReference type="Proteomes" id="UP000430670"/>
    </source>
</evidence>
<evidence type="ECO:0000256" key="5">
    <source>
        <dbReference type="ARBA" id="ARBA00022989"/>
    </source>
</evidence>
<evidence type="ECO:0000313" key="10">
    <source>
        <dbReference type="EMBL" id="MTV48543.1"/>
    </source>
</evidence>
<gene>
    <name evidence="10" type="ORF">GJ688_06045</name>
</gene>
<comment type="similarity">
    <text evidence="2">Belongs to the UPF0702 family.</text>
</comment>
<evidence type="ECO:0000256" key="2">
    <source>
        <dbReference type="ARBA" id="ARBA00006448"/>
    </source>
</evidence>
<evidence type="ECO:0000259" key="8">
    <source>
        <dbReference type="Pfam" id="PF04239"/>
    </source>
</evidence>
<evidence type="ECO:0000256" key="7">
    <source>
        <dbReference type="SAM" id="Phobius"/>
    </source>
</evidence>
<evidence type="ECO:0000256" key="6">
    <source>
        <dbReference type="ARBA" id="ARBA00023136"/>
    </source>
</evidence>
<feature type="domain" description="YetF C-terminal" evidence="8">
    <location>
        <begin position="77"/>
        <end position="207"/>
    </location>
</feature>
<keyword evidence="6 7" id="KW-0472">Membrane</keyword>
<dbReference type="PANTHER" id="PTHR34582:SF7">
    <property type="entry name" value="UPF0702 TRANSMEMBRANE PROTEIN YDFS"/>
    <property type="match status" value="1"/>
</dbReference>